<dbReference type="Gene3D" id="3.30.470.20">
    <property type="entry name" value="ATP-grasp fold, B domain"/>
    <property type="match status" value="1"/>
</dbReference>
<protein>
    <submittedName>
        <fullName evidence="6">Putative tubulin--tyrosine ligase</fullName>
    </submittedName>
</protein>
<dbReference type="GO" id="GO:0005524">
    <property type="term" value="F:ATP binding"/>
    <property type="evidence" value="ECO:0007669"/>
    <property type="project" value="UniProtKB-KW"/>
</dbReference>
<evidence type="ECO:0000256" key="3">
    <source>
        <dbReference type="ARBA" id="ARBA00022840"/>
    </source>
</evidence>
<evidence type="ECO:0000256" key="2">
    <source>
        <dbReference type="ARBA" id="ARBA00022741"/>
    </source>
</evidence>
<gene>
    <name evidence="6" type="ORF">PGSY75_1147200</name>
</gene>
<dbReference type="SUPFAM" id="SSF56059">
    <property type="entry name" value="Glutathione synthetase ATP-binding domain-like"/>
    <property type="match status" value="1"/>
</dbReference>
<evidence type="ECO:0000256" key="5">
    <source>
        <dbReference type="SAM" id="Phobius"/>
    </source>
</evidence>
<evidence type="ECO:0000313" key="7">
    <source>
        <dbReference type="Proteomes" id="UP000076004"/>
    </source>
</evidence>
<name>A0A151LJL6_9APIC</name>
<evidence type="ECO:0000256" key="1">
    <source>
        <dbReference type="ARBA" id="ARBA00022598"/>
    </source>
</evidence>
<dbReference type="VEuPathDB" id="PlasmoDB:PGSY75_1147200"/>
<evidence type="ECO:0000313" key="6">
    <source>
        <dbReference type="EMBL" id="KYN99102.1"/>
    </source>
</evidence>
<keyword evidence="5" id="KW-1133">Transmembrane helix</keyword>
<feature type="region of interest" description="Disordered" evidence="4">
    <location>
        <begin position="1139"/>
        <end position="1159"/>
    </location>
</feature>
<accession>A0A151LJL6</accession>
<dbReference type="GeneID" id="29777176"/>
<dbReference type="EMBL" id="LVLB01000012">
    <property type="protein sequence ID" value="KYN99102.1"/>
    <property type="molecule type" value="Genomic_DNA"/>
</dbReference>
<organism evidence="6 7">
    <name type="scientific">Plasmodium gaboni</name>
    <dbReference type="NCBI Taxonomy" id="647221"/>
    <lineage>
        <taxon>Eukaryota</taxon>
        <taxon>Sar</taxon>
        <taxon>Alveolata</taxon>
        <taxon>Apicomplexa</taxon>
        <taxon>Aconoidasida</taxon>
        <taxon>Haemosporida</taxon>
        <taxon>Plasmodiidae</taxon>
        <taxon>Plasmodium</taxon>
        <taxon>Plasmodium (Laverania)</taxon>
    </lineage>
</organism>
<keyword evidence="5" id="KW-0472">Membrane</keyword>
<dbReference type="GO" id="GO:0015631">
    <property type="term" value="F:tubulin binding"/>
    <property type="evidence" value="ECO:0007669"/>
    <property type="project" value="TreeGrafter"/>
</dbReference>
<evidence type="ECO:0000256" key="4">
    <source>
        <dbReference type="SAM" id="MobiDB-lite"/>
    </source>
</evidence>
<dbReference type="GO" id="GO:0070740">
    <property type="term" value="F:tubulin-glutamic acid ligase activity"/>
    <property type="evidence" value="ECO:0007669"/>
    <property type="project" value="TreeGrafter"/>
</dbReference>
<reference evidence="6 7" key="1">
    <citation type="journal article" date="2016" name="Nat. Commun.">
        <title>Genomes of cryptic chimpanzee Plasmodium species reveal key evolutionary events leading to human malaria.</title>
        <authorList>
            <person name="Sundararaman S.A."/>
            <person name="Plenderleith L.J."/>
            <person name="Liu W."/>
            <person name="Loy D.E."/>
            <person name="Learn G.H."/>
            <person name="Li Y."/>
            <person name="Shaw K.S."/>
            <person name="Ayouba A."/>
            <person name="Peeters M."/>
            <person name="Speede S."/>
            <person name="Shaw G.M."/>
            <person name="Bushman F.D."/>
            <person name="Brisson D."/>
            <person name="Rayner J.C."/>
            <person name="Sharp P.M."/>
            <person name="Hahn B.H."/>
        </authorList>
    </citation>
    <scope>NUCLEOTIDE SEQUENCE [LARGE SCALE GENOMIC DNA]</scope>
    <source>
        <strain evidence="6 7">SY75</strain>
    </source>
</reference>
<dbReference type="VEuPathDB" id="PlasmoDB:PGABG01_1145000"/>
<dbReference type="RefSeq" id="XP_018641379.1">
    <property type="nucleotide sequence ID" value="XM_018786584.1"/>
</dbReference>
<keyword evidence="3" id="KW-0067">ATP-binding</keyword>
<feature type="transmembrane region" description="Helical" evidence="5">
    <location>
        <begin position="2492"/>
        <end position="2516"/>
    </location>
</feature>
<proteinExistence type="predicted"/>
<sequence>MNQHKNSNASKILYPAIYTLNTKKSYEESNTFNVLNASMKKYLDKNKNHTINEKEGNDNIFHFNVDNKFFMNLDKPNNLNMNSENYYVDNKLIRCNNKNDMNDINDINRINNRNDKYNINDEVNLNYLSCNSLINTHNNCVNKYNNNNNFNEKKDILRNIKEPFYYFLKENKIKEDKNIISKRYVVDSLSHVNSYVHPYNSSSFCNYDNVENKKTRGRSLSYINNIGMYVHNNFESKEDKNDTTTEYFLKKSNITNDHMINNNINKYNHDNNRQYLFRNNLQKILYAKNISNSEKNDKKKYSSIIYIKNQNTQKNNKQYNNSPVIDIKDINMNERQNDILKINKKNICKVMDNNNMTKNIIYKQNQTNEIKNCNINRLIHLTHNNAKLNNPFKKVDEKKNYHENDYTNYINSNYNVKSKYRYNNNNRKIIFSNNIKNDHIVMNNKYFVDATKTKGNTYFEINKLYRDNSKEYENKKIRSIREDKTTHKMEERYLLNKNKNNFSKNMINNYIGFYSKNGKICTNKENRNFFDGTCDMKSKIYKKNEDEYNIKKDIGIIISDNNNNNNNNICVDKKYTENSKRYYVGNDEHNYMKYYNDNNTIITKKDHYIVSNVLDNNSKNNEGINHVNIKTGMLSNDHHYKNDLKKQSSIQYDKENNKYVYYKDDKSVIKNIMNQSNKLDSENIYCDNENIYVDNEKGNKNMQPMEKKINLSNDIEKDIKEYINNMDVEKNTTQQNNYINYTSIKSDDICISNNNINNKNVRNVDSIILENKQIFNLNNMKVDHKVNDIISIQTEENNDNNNNNDNNINNINNNYYNYYNYYNYGNRIHVKNDAERNKLLLVKHNDNIKKNINYLYNSKKENFENNKEKNVSLVIKSDPLFLKTVKNDDRNIDFMKNIKKNDIDNKCVDKDNLNYIYCNKKKKIGTSPVVINNIRYNCNFKNDEEKNENNGGQTHFDIFYLNKLSMNVKEEKKKRKKEKRIKTKKTKKMKHTIKLLKKKYKEDNLLLNKIVKKNMYENHMVDEICDNNKEIEKGEEKNNYHIENMNENIKYDEYKSNVSNIDSLVIKTMSNTVIKKTLCDNNQKTDDVFYVNQINSPNEVYDKIDNNMDKDKNYGNNDFMSNKKEIIFEMDKEKINDIILPDNNNNNNNNSNNNDDGDFSNSYNIKDIHCIYDEKKKLNTENNWTGNRTKDDNLKCQHYYNNKEEYYTQINKEKVNKNKYIHNNIDNSFLTTNNIPKVISLPWNKDKVVKIHLKNKCKESNKERKKDVITINTKLSRYERVLIHTCIYKLNWKKYIDNINKGMFYWIGYNINDFDHYNYMKKKKVINRIPSMYMYTKKKTLTFLLSHLSLIFPSLFNFYPNTFVLPENKNIIKYILNNNNKEYYIMKPDCGSMGIGVKIINKYNDININILNGYNSYIIQKYIDNPLLMYKKKFDFRIYILLLPGKNYPKIYISKVGFARLCTEEYKKKKRYICNTYIHLTNYSINKDNDKYIRKKNIHDKNNNKQLLSDVFIYLKRNGYDIDDIWTQIKKITCLTSLAIYSYIKEKIKYNFHNNFYFYQLIGLDILLDNNGKAWLLEVNSNPSLRIDYIDPNYAQFEIQLESMFDRYVKEPVISEMFLIVYEKIYKKYIKKKNKKSNNVNVQKGKFEKSRNKNDISYYNKKNRISSKGHLNNITNNNIINKNICNSNGSVSALSNFRSNKKNSKVKLSKKGKQHTNIINHFNEFSLYSEDRYFIEKKKTKNVSNGFKNMGSKLNIRNNTESNISSMCNVSSRSNISSVTNTTNISYISKNQNREANIFNYTKKNYPSSDSEKSSTYNLNKNISPNNYLNNIRMKNMLKKKSKVKKNFFLKKEYISNVDTCVDENDIGSFTLSNNLNKREQISNDSLNDKNEINAIHNLKEANSNKLSNKNLNDIKYEDNIQNVVHPNLDDDVIFDDNEKKKKIHKILYDDIVCSKKNLDINKYNDKKKYNKDLNFVKIKRNDINDDYSYEYKENIQKHHDILDCFDHKSDIIYSGEENMFDNSSDIEKGSSQIDKKILNMPSNEYNNDIYNYNKENDMNDEEELFQSNILNKETYVQIDNHEDMQLEKFLTNDIETYKSLYRNISDNIFKKKIENLIMIRSNLYKYMNCLNVLGIRYINNNDIKNIDDLYNKNISLDFKRSYTKIRKDVLHPLKKDVLEKNIYINLKKETKKYYSEMNIYNNCYILFDFILNKYDNNLKKNKKKLEYYMDKNTFLCMCTDIKLNNIIDNVYIPNNSTYNTCFDINKGSNENQIFQIVKDLLYNQYLDRNKKNKVDKEDRSSFESSVNKNMQLENSSDITNGSIYDHKFYGVKNIQEPKKTKEPFINNAHSDISSRSGKIVRPNEKCNSSEKVSDILTTQMNIHKDDNINNENINNENINNENIYNDNINNDGNSFLTNNYMNSNCVTFCPFTLIPNCNNVVNFNTIGLSSTKYKSKRKKKMNIYDLEYLFNRQVFFSKYINKNQGLTLIDFFLLMQAISLLIFPYISHLCIYNTIYPYKKDFFDKLNNQENNIFSNIYSDVGNIKNDRKKINICMYNKKIQEEKIMNESNLTSEKIKKKKKKGDFICEYDMSLNNKFHVHKNIIHNKDDFLWHKNICSNIYNLYEYIQMCINPNVKNICLETFLIYIFNKYGLSCNL</sequence>
<dbReference type="Proteomes" id="UP000076004">
    <property type="component" value="Chromosome 11"/>
</dbReference>
<dbReference type="PANTHER" id="PTHR12241">
    <property type="entry name" value="TUBULIN POLYGLUTAMYLASE"/>
    <property type="match status" value="1"/>
</dbReference>
<dbReference type="PANTHER" id="PTHR12241:SF154">
    <property type="entry name" value="TUBULIN POLYGLUTAMYLASE TTLL11"/>
    <property type="match status" value="1"/>
</dbReference>
<feature type="compositionally biased region" description="Low complexity" evidence="4">
    <location>
        <begin position="1142"/>
        <end position="1159"/>
    </location>
</feature>
<dbReference type="KEGG" id="pgab:PGSY75_1147200"/>
<dbReference type="InterPro" id="IPR004344">
    <property type="entry name" value="TTL/TTLL_fam"/>
</dbReference>
<comment type="caution">
    <text evidence="6">The sequence shown here is derived from an EMBL/GenBank/DDBJ whole genome shotgun (WGS) entry which is preliminary data.</text>
</comment>
<dbReference type="GO" id="GO:0000226">
    <property type="term" value="P:microtubule cytoskeleton organization"/>
    <property type="evidence" value="ECO:0007669"/>
    <property type="project" value="TreeGrafter"/>
</dbReference>
<dbReference type="PROSITE" id="PS51221">
    <property type="entry name" value="TTL"/>
    <property type="match status" value="1"/>
</dbReference>
<keyword evidence="1 6" id="KW-0436">Ligase</keyword>
<keyword evidence="2" id="KW-0547">Nucleotide-binding</keyword>
<dbReference type="GO" id="GO:0036064">
    <property type="term" value="C:ciliary basal body"/>
    <property type="evidence" value="ECO:0007669"/>
    <property type="project" value="TreeGrafter"/>
</dbReference>
<keyword evidence="5" id="KW-0812">Transmembrane</keyword>